<keyword evidence="1" id="KW-0472">Membrane</keyword>
<sequence length="74" mass="8628">MSFLSLPSCDDIFYVINDLTNTEHRAVISERHTKIQLAQKLQSTFFLSILLVRGVIYLKIFSLTRFIRLPKLTI</sequence>
<dbReference type="EMBL" id="CABIJS010000044">
    <property type="protein sequence ID" value="VUZ41044.1"/>
    <property type="molecule type" value="Genomic_DNA"/>
</dbReference>
<feature type="transmembrane region" description="Helical" evidence="1">
    <location>
        <begin position="45"/>
        <end position="67"/>
    </location>
</feature>
<keyword evidence="1" id="KW-0812">Transmembrane</keyword>
<evidence type="ECO:0000313" key="2">
    <source>
        <dbReference type="EMBL" id="VUZ41044.1"/>
    </source>
</evidence>
<evidence type="ECO:0000256" key="1">
    <source>
        <dbReference type="SAM" id="Phobius"/>
    </source>
</evidence>
<gene>
    <name evidence="2" type="ORF">WMSIL1_LOCUS1860</name>
</gene>
<protein>
    <submittedName>
        <fullName evidence="2">Uncharacterized protein</fullName>
    </submittedName>
</protein>
<dbReference type="AlphaFoldDB" id="A0A564Y3I6"/>
<reference evidence="2 3" key="1">
    <citation type="submission" date="2019-07" db="EMBL/GenBank/DDBJ databases">
        <authorList>
            <person name="Jastrzebski P J."/>
            <person name="Paukszto L."/>
            <person name="Jastrzebski P J."/>
        </authorList>
    </citation>
    <scope>NUCLEOTIDE SEQUENCE [LARGE SCALE GENOMIC DNA]</scope>
    <source>
        <strain evidence="2 3">WMS-il1</strain>
    </source>
</reference>
<organism evidence="2 3">
    <name type="scientific">Hymenolepis diminuta</name>
    <name type="common">Rat tapeworm</name>
    <dbReference type="NCBI Taxonomy" id="6216"/>
    <lineage>
        <taxon>Eukaryota</taxon>
        <taxon>Metazoa</taxon>
        <taxon>Spiralia</taxon>
        <taxon>Lophotrochozoa</taxon>
        <taxon>Platyhelminthes</taxon>
        <taxon>Cestoda</taxon>
        <taxon>Eucestoda</taxon>
        <taxon>Cyclophyllidea</taxon>
        <taxon>Hymenolepididae</taxon>
        <taxon>Hymenolepis</taxon>
    </lineage>
</organism>
<proteinExistence type="predicted"/>
<dbReference type="Proteomes" id="UP000321570">
    <property type="component" value="Unassembled WGS sequence"/>
</dbReference>
<keyword evidence="1" id="KW-1133">Transmembrane helix</keyword>
<evidence type="ECO:0000313" key="3">
    <source>
        <dbReference type="Proteomes" id="UP000321570"/>
    </source>
</evidence>
<name>A0A564Y3I6_HYMDI</name>
<keyword evidence="3" id="KW-1185">Reference proteome</keyword>
<accession>A0A564Y3I6</accession>